<dbReference type="PATRIC" id="fig|869719.3.peg.1504"/>
<keyword evidence="2" id="KW-0328">Glycosyltransferase</keyword>
<gene>
    <name evidence="5" type="ORF">NS334_09065</name>
</gene>
<evidence type="ECO:0000256" key="4">
    <source>
        <dbReference type="SAM" id="Phobius"/>
    </source>
</evidence>
<dbReference type="CDD" id="cd06438">
    <property type="entry name" value="EpsO_like"/>
    <property type="match status" value="1"/>
</dbReference>
<keyword evidence="6" id="KW-1185">Reference proteome</keyword>
<keyword evidence="3" id="KW-0808">Transferase</keyword>
<dbReference type="Proteomes" id="UP000074310">
    <property type="component" value="Unassembled WGS sequence"/>
</dbReference>
<feature type="transmembrane region" description="Helical" evidence="4">
    <location>
        <begin position="305"/>
        <end position="325"/>
    </location>
</feature>
<dbReference type="GO" id="GO:0016757">
    <property type="term" value="F:glycosyltransferase activity"/>
    <property type="evidence" value="ECO:0007669"/>
    <property type="project" value="UniProtKB-KW"/>
</dbReference>
<keyword evidence="4" id="KW-1133">Transmembrane helix</keyword>
<dbReference type="Pfam" id="PF13641">
    <property type="entry name" value="Glyco_tranf_2_3"/>
    <property type="match status" value="1"/>
</dbReference>
<evidence type="ECO:0000256" key="2">
    <source>
        <dbReference type="ARBA" id="ARBA00022676"/>
    </source>
</evidence>
<dbReference type="Gene3D" id="3.90.550.10">
    <property type="entry name" value="Spore Coat Polysaccharide Biosynthesis Protein SpsA, Chain A"/>
    <property type="match status" value="1"/>
</dbReference>
<keyword evidence="4" id="KW-0472">Membrane</keyword>
<dbReference type="AlphaFoldDB" id="A0A147I3A4"/>
<dbReference type="SUPFAM" id="SSF53448">
    <property type="entry name" value="Nucleotide-diphospho-sugar transferases"/>
    <property type="match status" value="1"/>
</dbReference>
<comment type="similarity">
    <text evidence="1">Belongs to the glycosyltransferase 2 family.</text>
</comment>
<keyword evidence="4" id="KW-0812">Transmembrane</keyword>
<evidence type="ECO:0008006" key="7">
    <source>
        <dbReference type="Google" id="ProtNLM"/>
    </source>
</evidence>
<comment type="caution">
    <text evidence="5">The sequence shown here is derived from an EMBL/GenBank/DDBJ whole genome shotgun (WGS) entry which is preliminary data.</text>
</comment>
<evidence type="ECO:0000256" key="3">
    <source>
        <dbReference type="ARBA" id="ARBA00022679"/>
    </source>
</evidence>
<evidence type="ECO:0000256" key="1">
    <source>
        <dbReference type="ARBA" id="ARBA00006739"/>
    </source>
</evidence>
<name>A0A147I3A4_9SPHN</name>
<organism evidence="5 6">
    <name type="scientific">Sphingomonas endophytica</name>
    <dbReference type="NCBI Taxonomy" id="869719"/>
    <lineage>
        <taxon>Bacteria</taxon>
        <taxon>Pseudomonadati</taxon>
        <taxon>Pseudomonadota</taxon>
        <taxon>Alphaproteobacteria</taxon>
        <taxon>Sphingomonadales</taxon>
        <taxon>Sphingomonadaceae</taxon>
        <taxon>Sphingomonas</taxon>
    </lineage>
</organism>
<proteinExistence type="inferred from homology"/>
<dbReference type="RefSeq" id="WP_241491875.1">
    <property type="nucleotide sequence ID" value="NZ_LDTB01000026.1"/>
</dbReference>
<protein>
    <recommendedName>
        <fullName evidence="7">Glycosyl transferase</fullName>
    </recommendedName>
</protein>
<sequence length="393" mass="41109">MSATEVIATIAAVVIAAPLVLMTATFAMEVVVGLRDVRRAATGSDAAVPDMVIVMPAHDEGAIIATTLARLLPELPEGARVLVVADNCTDDTAAIAERAGAEVLRRHDATRRGKGFALAHARDHLAGRPPAIVIVLDADGATDRGSLIAMARAASDRPVQAVNLLSPDLTAAPMVQVSNFAFVIKNLVRQRGLSRLAGRVNLTGTGMAFPWPVFRDAGLATADIVEDLALGLELARRGLLPRFAADATVWSAASSAEGTLKQRTRWEGGFLATSRTRALPAILTGLRAGDPRGLWAGLSLAVPPLTLLLLLDGVGLAVLGGLVLLGASAVPALLLGALLAMSLLGLVAAWLRVGRPFLSAGAAARLPLYILWKIPLYLRLARKRPTGWLRAGR</sequence>
<feature type="transmembrane region" description="Helical" evidence="4">
    <location>
        <begin position="332"/>
        <end position="351"/>
    </location>
</feature>
<dbReference type="PANTHER" id="PTHR43630">
    <property type="entry name" value="POLY-BETA-1,6-N-ACETYL-D-GLUCOSAMINE SYNTHASE"/>
    <property type="match status" value="1"/>
</dbReference>
<dbReference type="InterPro" id="IPR029044">
    <property type="entry name" value="Nucleotide-diphossugar_trans"/>
</dbReference>
<accession>A0A147I3A4</accession>
<evidence type="ECO:0000313" key="5">
    <source>
        <dbReference type="EMBL" id="KTT72481.1"/>
    </source>
</evidence>
<evidence type="ECO:0000313" key="6">
    <source>
        <dbReference type="Proteomes" id="UP000074310"/>
    </source>
</evidence>
<dbReference type="EMBL" id="LDTB01000026">
    <property type="protein sequence ID" value="KTT72481.1"/>
    <property type="molecule type" value="Genomic_DNA"/>
</dbReference>
<dbReference type="PANTHER" id="PTHR43630:SF1">
    <property type="entry name" value="POLY-BETA-1,6-N-ACETYL-D-GLUCOSAMINE SYNTHASE"/>
    <property type="match status" value="1"/>
</dbReference>
<reference evidence="5 6" key="1">
    <citation type="journal article" date="2016" name="Front. Microbiol.">
        <title>Genomic Resource of Rice Seed Associated Bacteria.</title>
        <authorList>
            <person name="Midha S."/>
            <person name="Bansal K."/>
            <person name="Sharma S."/>
            <person name="Kumar N."/>
            <person name="Patil P.P."/>
            <person name="Chaudhry V."/>
            <person name="Patil P.B."/>
        </authorList>
    </citation>
    <scope>NUCLEOTIDE SEQUENCE [LARGE SCALE GENOMIC DNA]</scope>
    <source>
        <strain evidence="5 6">NS334</strain>
    </source>
</reference>